<dbReference type="InterPro" id="IPR016024">
    <property type="entry name" value="ARM-type_fold"/>
</dbReference>
<dbReference type="OrthoDB" id="9775346at2"/>
<dbReference type="HOGENOM" id="CLU_061369_1_0_9"/>
<evidence type="ECO:0000313" key="2">
    <source>
        <dbReference type="Proteomes" id="UP000013782"/>
    </source>
</evidence>
<dbReference type="Proteomes" id="UP000013782">
    <property type="component" value="Unassembled WGS sequence"/>
</dbReference>
<dbReference type="Pfam" id="PF08713">
    <property type="entry name" value="DNA_alkylation"/>
    <property type="match status" value="1"/>
</dbReference>
<dbReference type="EMBL" id="AJAQ01000036">
    <property type="protein sequence ID" value="EOH90015.1"/>
    <property type="molecule type" value="Genomic_DNA"/>
</dbReference>
<dbReference type="STRING" id="160454.RV10_GL003182"/>
<protein>
    <recommendedName>
        <fullName evidence="3">DNA alkylation repair protein</fullName>
    </recommendedName>
</protein>
<dbReference type="InterPro" id="IPR014825">
    <property type="entry name" value="DNA_alkylation"/>
</dbReference>
<accession>R2S3G5</accession>
<name>R2S3G5_9ENTE</name>
<reference evidence="1 2" key="1">
    <citation type="submission" date="2013-02" db="EMBL/GenBank/DDBJ databases">
        <title>The Genome Sequence of Enterococcus pallens BAA-351.</title>
        <authorList>
            <consortium name="The Broad Institute Genome Sequencing Platform"/>
            <consortium name="The Broad Institute Genome Sequencing Center for Infectious Disease"/>
            <person name="Earl A.M."/>
            <person name="Gilmore M.S."/>
            <person name="Lebreton F."/>
            <person name="Walker B."/>
            <person name="Young S.K."/>
            <person name="Zeng Q."/>
            <person name="Gargeya S."/>
            <person name="Fitzgerald M."/>
            <person name="Haas B."/>
            <person name="Abouelleil A."/>
            <person name="Alvarado L."/>
            <person name="Arachchi H.M."/>
            <person name="Berlin A.M."/>
            <person name="Chapman S.B."/>
            <person name="Dewar J."/>
            <person name="Goldberg J."/>
            <person name="Griggs A."/>
            <person name="Gujja S."/>
            <person name="Hansen M."/>
            <person name="Howarth C."/>
            <person name="Imamovic A."/>
            <person name="Larimer J."/>
            <person name="McCowan C."/>
            <person name="Murphy C."/>
            <person name="Neiman D."/>
            <person name="Pearson M."/>
            <person name="Priest M."/>
            <person name="Roberts A."/>
            <person name="Saif S."/>
            <person name="Shea T."/>
            <person name="Sisk P."/>
            <person name="Sykes S."/>
            <person name="Wortman J."/>
            <person name="Nusbaum C."/>
            <person name="Birren B."/>
        </authorList>
    </citation>
    <scope>NUCLEOTIDE SEQUENCE [LARGE SCALE GENOMIC DNA]</scope>
    <source>
        <strain evidence="1 2">ATCC BAA-351</strain>
    </source>
</reference>
<comment type="caution">
    <text evidence="1">The sequence shown here is derived from an EMBL/GenBank/DDBJ whole genome shotgun (WGS) entry which is preliminary data.</text>
</comment>
<dbReference type="Gene3D" id="1.25.10.90">
    <property type="match status" value="1"/>
</dbReference>
<dbReference type="PANTHER" id="PTHR41291">
    <property type="entry name" value="DNA ALKYLATION REPAIR PROTEIN"/>
    <property type="match status" value="1"/>
</dbReference>
<dbReference type="AlphaFoldDB" id="R2S3G5"/>
<evidence type="ECO:0008006" key="3">
    <source>
        <dbReference type="Google" id="ProtNLM"/>
    </source>
</evidence>
<organism evidence="1 2">
    <name type="scientific">Enterococcus pallens ATCC BAA-351</name>
    <dbReference type="NCBI Taxonomy" id="1158607"/>
    <lineage>
        <taxon>Bacteria</taxon>
        <taxon>Bacillati</taxon>
        <taxon>Bacillota</taxon>
        <taxon>Bacilli</taxon>
        <taxon>Lactobacillales</taxon>
        <taxon>Enterococcaceae</taxon>
        <taxon>Enterococcus</taxon>
    </lineage>
</organism>
<dbReference type="PANTHER" id="PTHR41291:SF1">
    <property type="entry name" value="DNA ALKYLATION REPAIR PROTEIN"/>
    <property type="match status" value="1"/>
</dbReference>
<keyword evidence="2" id="KW-1185">Reference proteome</keyword>
<dbReference type="RefSeq" id="WP_010758792.1">
    <property type="nucleotide sequence ID" value="NZ_ASWD01000005.1"/>
</dbReference>
<evidence type="ECO:0000313" key="1">
    <source>
        <dbReference type="EMBL" id="EOH90015.1"/>
    </source>
</evidence>
<sequence length="241" mass="27422">MSINEIIQYLNDHSSDKYKKNIIKLGIPAANTIGVATPELRKFARQLPKEKEFLLQLWETGYHECKILTVLSLKPKDCTKKDIIALIGGVQSWDLCDLLCKSILIKLNYDAFIREWITSEELFKKRAAFTLIASTSTHADLSLSETENYLQLIKLYAEDDRLLVKKAVSWSLRELGKKDLTSKELAIETARDLLAEDSKAKQWIAKDALKELETLVKAEGRSRLISNKSKMGKQTTQSAEF</sequence>
<gene>
    <name evidence="1" type="ORF">UAU_03844</name>
</gene>
<dbReference type="PATRIC" id="fig|1158607.3.peg.3826"/>
<dbReference type="SUPFAM" id="SSF48371">
    <property type="entry name" value="ARM repeat"/>
    <property type="match status" value="1"/>
</dbReference>
<dbReference type="eggNOG" id="COG4912">
    <property type="taxonomic scope" value="Bacteria"/>
</dbReference>
<dbReference type="CDD" id="cd06561">
    <property type="entry name" value="AlkD_like"/>
    <property type="match status" value="1"/>
</dbReference>
<proteinExistence type="predicted"/>